<keyword evidence="3" id="KW-1185">Reference proteome</keyword>
<evidence type="ECO:0000256" key="1">
    <source>
        <dbReference type="SAM" id="Phobius"/>
    </source>
</evidence>
<protein>
    <submittedName>
        <fullName evidence="2">Uncharacterized protein</fullName>
    </submittedName>
</protein>
<proteinExistence type="predicted"/>
<feature type="transmembrane region" description="Helical" evidence="1">
    <location>
        <begin position="31"/>
        <end position="50"/>
    </location>
</feature>
<dbReference type="AlphaFoldDB" id="A0AAD5PI17"/>
<evidence type="ECO:0000313" key="2">
    <source>
        <dbReference type="EMBL" id="KAI9274525.1"/>
    </source>
</evidence>
<dbReference type="EMBL" id="JAIXMP010000004">
    <property type="protein sequence ID" value="KAI9274525.1"/>
    <property type="molecule type" value="Genomic_DNA"/>
</dbReference>
<name>A0AAD5PI17_9FUNG</name>
<gene>
    <name evidence="2" type="ORF">BDA99DRAFT_568737</name>
</gene>
<dbReference type="Proteomes" id="UP001209540">
    <property type="component" value="Unassembled WGS sequence"/>
</dbReference>
<comment type="caution">
    <text evidence="2">The sequence shown here is derived from an EMBL/GenBank/DDBJ whole genome shotgun (WGS) entry which is preliminary data.</text>
</comment>
<keyword evidence="1" id="KW-1133">Transmembrane helix</keyword>
<organism evidence="2 3">
    <name type="scientific">Phascolomyces articulosus</name>
    <dbReference type="NCBI Taxonomy" id="60185"/>
    <lineage>
        <taxon>Eukaryota</taxon>
        <taxon>Fungi</taxon>
        <taxon>Fungi incertae sedis</taxon>
        <taxon>Mucoromycota</taxon>
        <taxon>Mucoromycotina</taxon>
        <taxon>Mucoromycetes</taxon>
        <taxon>Mucorales</taxon>
        <taxon>Lichtheimiaceae</taxon>
        <taxon>Phascolomyces</taxon>
    </lineage>
</organism>
<sequence>MPLFGTICELAEEEEFHVDSTFKTNRTGHELFGIVATVNGVGVRIAYLLLKMTMATNTTTTNTTTASDVANTTSPSPTVNTFAATHDDNFDGMIQVARSDIIAHFFTKLKELGLDPISRVTCP</sequence>
<reference evidence="2" key="2">
    <citation type="submission" date="2023-02" db="EMBL/GenBank/DDBJ databases">
        <authorList>
            <consortium name="DOE Joint Genome Institute"/>
            <person name="Mondo S.J."/>
            <person name="Chang Y."/>
            <person name="Wang Y."/>
            <person name="Ahrendt S."/>
            <person name="Andreopoulos W."/>
            <person name="Barry K."/>
            <person name="Beard J."/>
            <person name="Benny G.L."/>
            <person name="Blankenship S."/>
            <person name="Bonito G."/>
            <person name="Cuomo C."/>
            <person name="Desiro A."/>
            <person name="Gervers K.A."/>
            <person name="Hundley H."/>
            <person name="Kuo A."/>
            <person name="LaButti K."/>
            <person name="Lang B.F."/>
            <person name="Lipzen A."/>
            <person name="O'Donnell K."/>
            <person name="Pangilinan J."/>
            <person name="Reynolds N."/>
            <person name="Sandor L."/>
            <person name="Smith M.W."/>
            <person name="Tsang A."/>
            <person name="Grigoriev I.V."/>
            <person name="Stajich J.E."/>
            <person name="Spatafora J.W."/>
        </authorList>
    </citation>
    <scope>NUCLEOTIDE SEQUENCE</scope>
    <source>
        <strain evidence="2">RSA 2281</strain>
    </source>
</reference>
<evidence type="ECO:0000313" key="3">
    <source>
        <dbReference type="Proteomes" id="UP001209540"/>
    </source>
</evidence>
<reference evidence="2" key="1">
    <citation type="journal article" date="2022" name="IScience">
        <title>Evolution of zygomycete secretomes and the origins of terrestrial fungal ecologies.</title>
        <authorList>
            <person name="Chang Y."/>
            <person name="Wang Y."/>
            <person name="Mondo S."/>
            <person name="Ahrendt S."/>
            <person name="Andreopoulos W."/>
            <person name="Barry K."/>
            <person name="Beard J."/>
            <person name="Benny G.L."/>
            <person name="Blankenship S."/>
            <person name="Bonito G."/>
            <person name="Cuomo C."/>
            <person name="Desiro A."/>
            <person name="Gervers K.A."/>
            <person name="Hundley H."/>
            <person name="Kuo A."/>
            <person name="LaButti K."/>
            <person name="Lang B.F."/>
            <person name="Lipzen A."/>
            <person name="O'Donnell K."/>
            <person name="Pangilinan J."/>
            <person name="Reynolds N."/>
            <person name="Sandor L."/>
            <person name="Smith M.E."/>
            <person name="Tsang A."/>
            <person name="Grigoriev I.V."/>
            <person name="Stajich J.E."/>
            <person name="Spatafora J.W."/>
        </authorList>
    </citation>
    <scope>NUCLEOTIDE SEQUENCE</scope>
    <source>
        <strain evidence="2">RSA 2281</strain>
    </source>
</reference>
<keyword evidence="1" id="KW-0812">Transmembrane</keyword>
<keyword evidence="1" id="KW-0472">Membrane</keyword>
<accession>A0AAD5PI17</accession>